<keyword evidence="3" id="KW-0456">Lyase</keyword>
<dbReference type="Gene3D" id="3.20.20.60">
    <property type="entry name" value="Phosphoenolpyruvate-binding domains"/>
    <property type="match status" value="1"/>
</dbReference>
<dbReference type="InterPro" id="IPR015813">
    <property type="entry name" value="Pyrv/PenolPyrv_kinase-like_dom"/>
</dbReference>
<dbReference type="STRING" id="3818.A0A445AZF9"/>
<dbReference type="GO" id="GO:0016832">
    <property type="term" value="F:aldehyde-lyase activity"/>
    <property type="evidence" value="ECO:0007669"/>
    <property type="project" value="TreeGrafter"/>
</dbReference>
<evidence type="ECO:0000313" key="5">
    <source>
        <dbReference type="EMBL" id="RYR31817.1"/>
    </source>
</evidence>
<keyword evidence="2" id="KW-0479">Metal-binding</keyword>
<evidence type="ECO:0000259" key="4">
    <source>
        <dbReference type="Pfam" id="PF03328"/>
    </source>
</evidence>
<dbReference type="GO" id="GO:0005737">
    <property type="term" value="C:cytoplasm"/>
    <property type="evidence" value="ECO:0007669"/>
    <property type="project" value="TreeGrafter"/>
</dbReference>
<dbReference type="Pfam" id="PF03328">
    <property type="entry name" value="HpcH_HpaI"/>
    <property type="match status" value="1"/>
</dbReference>
<dbReference type="InterPro" id="IPR050251">
    <property type="entry name" value="HpcH-HpaI_aldolase"/>
</dbReference>
<dbReference type="GO" id="GO:0046872">
    <property type="term" value="F:metal ion binding"/>
    <property type="evidence" value="ECO:0007669"/>
    <property type="project" value="UniProtKB-KW"/>
</dbReference>
<gene>
    <name evidence="5" type="ORF">Ahy_B01g056739</name>
</gene>
<name>A0A445AZF9_ARAHY</name>
<evidence type="ECO:0000256" key="2">
    <source>
        <dbReference type="ARBA" id="ARBA00022723"/>
    </source>
</evidence>
<organism evidence="5 6">
    <name type="scientific">Arachis hypogaea</name>
    <name type="common">Peanut</name>
    <dbReference type="NCBI Taxonomy" id="3818"/>
    <lineage>
        <taxon>Eukaryota</taxon>
        <taxon>Viridiplantae</taxon>
        <taxon>Streptophyta</taxon>
        <taxon>Embryophyta</taxon>
        <taxon>Tracheophyta</taxon>
        <taxon>Spermatophyta</taxon>
        <taxon>Magnoliopsida</taxon>
        <taxon>eudicotyledons</taxon>
        <taxon>Gunneridae</taxon>
        <taxon>Pentapetalae</taxon>
        <taxon>rosids</taxon>
        <taxon>fabids</taxon>
        <taxon>Fabales</taxon>
        <taxon>Fabaceae</taxon>
        <taxon>Papilionoideae</taxon>
        <taxon>50 kb inversion clade</taxon>
        <taxon>dalbergioids sensu lato</taxon>
        <taxon>Dalbergieae</taxon>
        <taxon>Pterocarpus clade</taxon>
        <taxon>Arachis</taxon>
    </lineage>
</organism>
<dbReference type="InterPro" id="IPR040442">
    <property type="entry name" value="Pyrv_kinase-like_dom_sf"/>
</dbReference>
<proteinExistence type="inferred from homology"/>
<dbReference type="PANTHER" id="PTHR30502:SF0">
    <property type="entry name" value="PHOSPHOENOLPYRUVATE CARBOXYLASE FAMILY PROTEIN"/>
    <property type="match status" value="1"/>
</dbReference>
<dbReference type="Proteomes" id="UP000289738">
    <property type="component" value="Chromosome B01"/>
</dbReference>
<comment type="caution">
    <text evidence="5">The sequence shown here is derived from an EMBL/GenBank/DDBJ whole genome shotgun (WGS) entry which is preliminary data.</text>
</comment>
<dbReference type="PANTHER" id="PTHR30502">
    <property type="entry name" value="2-KETO-3-DEOXY-L-RHAMNONATE ALDOLASE"/>
    <property type="match status" value="1"/>
</dbReference>
<feature type="domain" description="HpcH/HpaI aldolase/citrate lyase" evidence="4">
    <location>
        <begin position="6"/>
        <end position="135"/>
    </location>
</feature>
<sequence length="136" mass="14514">MEHGHGGISDMFPCLYAFAATGTAAILRVSESSATWAKKFLDLGPQGIMFLVIDSTESAIDIIPPIGIRDSAHSIVRVSGYNIDEGYLGSYQEEMVIMCQVESVEGVKNVGEISTVDGIDCIQMGSLDLSASMGYL</sequence>
<protein>
    <recommendedName>
        <fullName evidence="4">HpcH/HpaI aldolase/citrate lyase domain-containing protein</fullName>
    </recommendedName>
</protein>
<dbReference type="InterPro" id="IPR005000">
    <property type="entry name" value="Aldolase/citrate-lyase_domain"/>
</dbReference>
<dbReference type="AlphaFoldDB" id="A0A445AZF9"/>
<evidence type="ECO:0000256" key="1">
    <source>
        <dbReference type="ARBA" id="ARBA00005568"/>
    </source>
</evidence>
<reference evidence="5 6" key="1">
    <citation type="submission" date="2019-01" db="EMBL/GenBank/DDBJ databases">
        <title>Sequencing of cultivated peanut Arachis hypogaea provides insights into genome evolution and oil improvement.</title>
        <authorList>
            <person name="Chen X."/>
        </authorList>
    </citation>
    <scope>NUCLEOTIDE SEQUENCE [LARGE SCALE GENOMIC DNA]</scope>
    <source>
        <strain evidence="6">cv. Fuhuasheng</strain>
        <tissue evidence="5">Leaves</tissue>
    </source>
</reference>
<evidence type="ECO:0000313" key="6">
    <source>
        <dbReference type="Proteomes" id="UP000289738"/>
    </source>
</evidence>
<keyword evidence="6" id="KW-1185">Reference proteome</keyword>
<dbReference type="SUPFAM" id="SSF51621">
    <property type="entry name" value="Phosphoenolpyruvate/pyruvate domain"/>
    <property type="match status" value="1"/>
</dbReference>
<evidence type="ECO:0000256" key="3">
    <source>
        <dbReference type="ARBA" id="ARBA00023239"/>
    </source>
</evidence>
<comment type="similarity">
    <text evidence="1">Belongs to the HpcH/HpaI aldolase family.</text>
</comment>
<dbReference type="EMBL" id="SDMP01000011">
    <property type="protein sequence ID" value="RYR31817.1"/>
    <property type="molecule type" value="Genomic_DNA"/>
</dbReference>
<accession>A0A445AZF9</accession>